<dbReference type="Pfam" id="PF03816">
    <property type="entry name" value="LytR_cpsA_psr"/>
    <property type="match status" value="1"/>
</dbReference>
<dbReference type="InterPro" id="IPR050922">
    <property type="entry name" value="LytR/CpsA/Psr_CW_biosynth"/>
</dbReference>
<accession>A0A0M3DLB5</accession>
<evidence type="ECO:0000313" key="3">
    <source>
        <dbReference type="EMBL" id="KKY02177.1"/>
    </source>
</evidence>
<name>A0A0M3DLB5_9FIRM</name>
<dbReference type="NCBIfam" id="TIGR00350">
    <property type="entry name" value="lytR_cpsA_psr"/>
    <property type="match status" value="1"/>
</dbReference>
<keyword evidence="4" id="KW-1185">Reference proteome</keyword>
<dbReference type="Proteomes" id="UP000034407">
    <property type="component" value="Unassembled WGS sequence"/>
</dbReference>
<dbReference type="AlphaFoldDB" id="A0A0M3DLB5"/>
<dbReference type="PATRIC" id="fig|1629550.3.peg.395"/>
<sequence>MSKLKKIVIALIILVVLLPASAFGYVYFKLDSIYDKNTDIKALNKTDYRNEKGITNILLVGTDSRTENDKGSRSDAMMILTIDQNHKNIKLTSLARDLYVDIPGHGKQKLTHAYAYGGINLLIETIEKNLELDIQNYATVDFFSFMGIIDEIGGVSVNVKEGELSQLKKYTEQSYNLYKNPNKGDLEFITNAGTHKLNGYQALGYTRIRYNDTAAERDRRQREVMESIFNSISDLSISKYPSLIDTLLPYIKTNMKPTQIIALGTKVLSMGNFSMIQMEFPPKPGEGGILGNAGWVLQFDPDINNTILHDFVFENKIPTNE</sequence>
<dbReference type="PANTHER" id="PTHR33392">
    <property type="entry name" value="POLYISOPRENYL-TEICHOIC ACID--PEPTIDOGLYCAN TEICHOIC ACID TRANSFERASE TAGU"/>
    <property type="match status" value="1"/>
</dbReference>
<reference evidence="3 4" key="1">
    <citation type="submission" date="2015-04" db="EMBL/GenBank/DDBJ databases">
        <title>Microcin producing Clostridium sp. JC272T.</title>
        <authorList>
            <person name="Jyothsna T."/>
            <person name="Sasikala C."/>
            <person name="Ramana C."/>
        </authorList>
    </citation>
    <scope>NUCLEOTIDE SEQUENCE [LARGE SCALE GENOMIC DNA]</scope>
    <source>
        <strain evidence="3 4">JC272</strain>
    </source>
</reference>
<gene>
    <name evidence="3" type="ORF">VN21_04605</name>
</gene>
<dbReference type="InterPro" id="IPR004474">
    <property type="entry name" value="LytR_CpsA_psr"/>
</dbReference>
<evidence type="ECO:0000259" key="2">
    <source>
        <dbReference type="Pfam" id="PF03816"/>
    </source>
</evidence>
<evidence type="ECO:0000256" key="1">
    <source>
        <dbReference type="ARBA" id="ARBA00006068"/>
    </source>
</evidence>
<feature type="domain" description="Cell envelope-related transcriptional attenuator" evidence="2">
    <location>
        <begin position="73"/>
        <end position="233"/>
    </location>
</feature>
<proteinExistence type="inferred from homology"/>
<evidence type="ECO:0000313" key="4">
    <source>
        <dbReference type="Proteomes" id="UP000034407"/>
    </source>
</evidence>
<dbReference type="EMBL" id="LBBT01000106">
    <property type="protein sequence ID" value="KKY02177.1"/>
    <property type="molecule type" value="Genomic_DNA"/>
</dbReference>
<dbReference type="Gene3D" id="3.40.630.190">
    <property type="entry name" value="LCP protein"/>
    <property type="match status" value="1"/>
</dbReference>
<dbReference type="PANTHER" id="PTHR33392:SF6">
    <property type="entry name" value="POLYISOPRENYL-TEICHOIC ACID--PEPTIDOGLYCAN TEICHOIC ACID TRANSFERASE TAGU"/>
    <property type="match status" value="1"/>
</dbReference>
<comment type="similarity">
    <text evidence="1">Belongs to the LytR/CpsA/Psr (LCP) family.</text>
</comment>
<organism evidence="3 4">
    <name type="scientific">Paraclostridium benzoelyticum</name>
    <dbReference type="NCBI Taxonomy" id="1629550"/>
    <lineage>
        <taxon>Bacteria</taxon>
        <taxon>Bacillati</taxon>
        <taxon>Bacillota</taxon>
        <taxon>Clostridia</taxon>
        <taxon>Peptostreptococcales</taxon>
        <taxon>Peptostreptococcaceae</taxon>
        <taxon>Paraclostridium</taxon>
    </lineage>
</organism>
<dbReference type="OrthoDB" id="9782542at2"/>
<comment type="caution">
    <text evidence="3">The sequence shown here is derived from an EMBL/GenBank/DDBJ whole genome shotgun (WGS) entry which is preliminary data.</text>
</comment>
<dbReference type="RefSeq" id="WP_046822261.1">
    <property type="nucleotide sequence ID" value="NZ_LBBT01000106.1"/>
</dbReference>
<protein>
    <submittedName>
        <fullName evidence="3">LytR family transcriptional regulator</fullName>
    </submittedName>
</protein>